<proteinExistence type="predicted"/>
<feature type="compositionally biased region" description="Low complexity" evidence="1">
    <location>
        <begin position="114"/>
        <end position="126"/>
    </location>
</feature>
<evidence type="ECO:0000313" key="2">
    <source>
        <dbReference type="EMBL" id="KAL3689714.1"/>
    </source>
</evidence>
<evidence type="ECO:0000313" key="3">
    <source>
        <dbReference type="Proteomes" id="UP001633002"/>
    </source>
</evidence>
<feature type="compositionally biased region" description="Acidic residues" evidence="1">
    <location>
        <begin position="368"/>
        <end position="388"/>
    </location>
</feature>
<comment type="caution">
    <text evidence="2">The sequence shown here is derived from an EMBL/GenBank/DDBJ whole genome shotgun (WGS) entry which is preliminary data.</text>
</comment>
<sequence>MCSSPADTKVGNEQCNNLANTEHSANAGRECLESFHSATGSVCISHRHTKIPTLASTKEEPDGEEQDSPRKTNPPSPKTPRVTSPTGTTAGSPTQQLPISTGGERSPSPKRSYAAATQNQQTQPQQHNSHGQTPGPAGPLPGKGDRSIVVGALNRMPQPPERTAPNRRIQWKLSEDEADEVGRRVFTLESRALVLHTGMLNPKQDVIVKWVQEQMVIKWGVSVQQLRVLDRSSYLLVLGAESERARVLAACPYHRQGRYIKTANAGGAGTSNAFEVLGELSSSDVEVNTSGGASPRNGVNKMDVFDLNMSPSTTASQQPTGKMKTPRRNKTPKRQGAEDATSPTSAHVVVAVAGASMGGLLETTGSNTEEDSDSEMEDTIGLESEDEGGQVSKASALPGKIWENEESRNGPEEMQDEEAKGRTTAPTYDKGQKSVKYTVSQGTT</sequence>
<organism evidence="2 3">
    <name type="scientific">Riccia sorocarpa</name>
    <dbReference type="NCBI Taxonomy" id="122646"/>
    <lineage>
        <taxon>Eukaryota</taxon>
        <taxon>Viridiplantae</taxon>
        <taxon>Streptophyta</taxon>
        <taxon>Embryophyta</taxon>
        <taxon>Marchantiophyta</taxon>
        <taxon>Marchantiopsida</taxon>
        <taxon>Marchantiidae</taxon>
        <taxon>Marchantiales</taxon>
        <taxon>Ricciaceae</taxon>
        <taxon>Riccia</taxon>
    </lineage>
</organism>
<name>A0ABD3HGZ8_9MARC</name>
<feature type="region of interest" description="Disordered" evidence="1">
    <location>
        <begin position="285"/>
        <end position="345"/>
    </location>
</feature>
<reference evidence="2 3" key="1">
    <citation type="submission" date="2024-09" db="EMBL/GenBank/DDBJ databases">
        <title>Chromosome-scale assembly of Riccia sorocarpa.</title>
        <authorList>
            <person name="Paukszto L."/>
        </authorList>
    </citation>
    <scope>NUCLEOTIDE SEQUENCE [LARGE SCALE GENOMIC DNA]</scope>
    <source>
        <strain evidence="2">LP-2024</strain>
        <tissue evidence="2">Aerial parts of the thallus</tissue>
    </source>
</reference>
<dbReference type="AlphaFoldDB" id="A0ABD3HGZ8"/>
<protein>
    <submittedName>
        <fullName evidence="2">Uncharacterized protein</fullName>
    </submittedName>
</protein>
<feature type="compositionally biased region" description="Low complexity" evidence="1">
    <location>
        <begin position="83"/>
        <end position="96"/>
    </location>
</feature>
<feature type="compositionally biased region" description="Polar residues" evidence="1">
    <location>
        <begin position="309"/>
        <end position="320"/>
    </location>
</feature>
<feature type="region of interest" description="Disordered" evidence="1">
    <location>
        <begin position="360"/>
        <end position="444"/>
    </location>
</feature>
<feature type="compositionally biased region" description="Basic residues" evidence="1">
    <location>
        <begin position="324"/>
        <end position="333"/>
    </location>
</feature>
<gene>
    <name evidence="2" type="ORF">R1sor_016023</name>
</gene>
<feature type="region of interest" description="Disordered" evidence="1">
    <location>
        <begin position="50"/>
        <end position="147"/>
    </location>
</feature>
<accession>A0ABD3HGZ8</accession>
<keyword evidence="3" id="KW-1185">Reference proteome</keyword>
<feature type="compositionally biased region" description="Polar residues" evidence="1">
    <location>
        <begin position="435"/>
        <end position="444"/>
    </location>
</feature>
<dbReference type="EMBL" id="JBJQOH010000004">
    <property type="protein sequence ID" value="KAL3689714.1"/>
    <property type="molecule type" value="Genomic_DNA"/>
</dbReference>
<evidence type="ECO:0000256" key="1">
    <source>
        <dbReference type="SAM" id="MobiDB-lite"/>
    </source>
</evidence>
<feature type="compositionally biased region" description="Basic and acidic residues" evidence="1">
    <location>
        <begin position="402"/>
        <end position="421"/>
    </location>
</feature>
<dbReference type="Proteomes" id="UP001633002">
    <property type="component" value="Unassembled WGS sequence"/>
</dbReference>